<reference evidence="2 3" key="1">
    <citation type="submission" date="2023-02" db="EMBL/GenBank/DDBJ databases">
        <title>Genome sequence of Lentisphaera profundi SAORIC-696.</title>
        <authorList>
            <person name="Kim e."/>
            <person name="Cho J.-C."/>
            <person name="Choi A."/>
            <person name="Kang I."/>
        </authorList>
    </citation>
    <scope>NUCLEOTIDE SEQUENCE [LARGE SCALE GENOMIC DNA]</scope>
    <source>
        <strain evidence="2 3">SAORIC-696</strain>
    </source>
</reference>
<dbReference type="Proteomes" id="UP001214250">
    <property type="component" value="Chromosome 2"/>
</dbReference>
<evidence type="ECO:0000313" key="2">
    <source>
        <dbReference type="EMBL" id="WDE99045.1"/>
    </source>
</evidence>
<accession>A0ABY7VXZ5</accession>
<name>A0ABY7VXZ5_9BACT</name>
<dbReference type="SUPFAM" id="SSF53067">
    <property type="entry name" value="Actin-like ATPase domain"/>
    <property type="match status" value="1"/>
</dbReference>
<dbReference type="EMBL" id="CP117812">
    <property type="protein sequence ID" value="WDE99045.1"/>
    <property type="molecule type" value="Genomic_DNA"/>
</dbReference>
<dbReference type="InterPro" id="IPR000600">
    <property type="entry name" value="ROK"/>
</dbReference>
<evidence type="ECO:0000313" key="3">
    <source>
        <dbReference type="Proteomes" id="UP001214250"/>
    </source>
</evidence>
<evidence type="ECO:0000256" key="1">
    <source>
        <dbReference type="ARBA" id="ARBA00006479"/>
    </source>
</evidence>
<proteinExistence type="inferred from homology"/>
<dbReference type="Gene3D" id="1.10.10.10">
    <property type="entry name" value="Winged helix-like DNA-binding domain superfamily/Winged helix DNA-binding domain"/>
    <property type="match status" value="1"/>
</dbReference>
<dbReference type="PANTHER" id="PTHR18964">
    <property type="entry name" value="ROK (REPRESSOR, ORF, KINASE) FAMILY"/>
    <property type="match status" value="1"/>
</dbReference>
<dbReference type="InterPro" id="IPR043129">
    <property type="entry name" value="ATPase_NBD"/>
</dbReference>
<dbReference type="Pfam" id="PF00480">
    <property type="entry name" value="ROK"/>
    <property type="match status" value="1"/>
</dbReference>
<sequence length="371" mass="41063">MNDLQKSMNQQSAAQYNRQQVLRLLRVNRGLSRVQLSERTQLQNSTMSYIIRDFINRGVVVEGEKLEGGAGYKKQTSLVVNPGLGWVIGIVVQNVYAELVKVDYAGEIIDSCNFEVDPDITTLPAYLKNRLENWFKERGCPPGPLKGICLGLPAIVDHSSGSIKSSSFFNVQNYPIAAEMKSLFPGAEIMIDNDARQAAMAELVHKDTDSGNFLFYYMNYQKVSKGVKPCSFSSVMFVNGQMLNGANSSAGELSGVLKPHDPPFLSLEEWDLLQDPDGELSPSLMSLGLWVLPWLEALSCYSDPESVVMGGALNWQNKKLFKMINEYLANRLQTLGKNPIEVRRANSPVQSVAYGAASSLLDHLSKELIQA</sequence>
<dbReference type="InterPro" id="IPR036390">
    <property type="entry name" value="WH_DNA-bd_sf"/>
</dbReference>
<dbReference type="PANTHER" id="PTHR18964:SF149">
    <property type="entry name" value="BIFUNCTIONAL UDP-N-ACETYLGLUCOSAMINE 2-EPIMERASE_N-ACETYLMANNOSAMINE KINASE"/>
    <property type="match status" value="1"/>
</dbReference>
<gene>
    <name evidence="2" type="ORF">PQO03_14505</name>
</gene>
<dbReference type="SUPFAM" id="SSF46785">
    <property type="entry name" value="Winged helix' DNA-binding domain"/>
    <property type="match status" value="1"/>
</dbReference>
<protein>
    <submittedName>
        <fullName evidence="2">ROK family protein</fullName>
    </submittedName>
</protein>
<dbReference type="InterPro" id="IPR036388">
    <property type="entry name" value="WH-like_DNA-bd_sf"/>
</dbReference>
<keyword evidence="3" id="KW-1185">Reference proteome</keyword>
<dbReference type="CDD" id="cd23763">
    <property type="entry name" value="ASKHA_ATPase_ROK"/>
    <property type="match status" value="1"/>
</dbReference>
<dbReference type="Gene3D" id="3.30.420.40">
    <property type="match status" value="1"/>
</dbReference>
<dbReference type="RefSeq" id="WP_274153907.1">
    <property type="nucleotide sequence ID" value="NZ_CP117812.1"/>
</dbReference>
<organism evidence="2 3">
    <name type="scientific">Lentisphaera profundi</name>
    <dbReference type="NCBI Taxonomy" id="1658616"/>
    <lineage>
        <taxon>Bacteria</taxon>
        <taxon>Pseudomonadati</taxon>
        <taxon>Lentisphaerota</taxon>
        <taxon>Lentisphaeria</taxon>
        <taxon>Lentisphaerales</taxon>
        <taxon>Lentisphaeraceae</taxon>
        <taxon>Lentisphaera</taxon>
    </lineage>
</organism>
<comment type="similarity">
    <text evidence="1">Belongs to the ROK (NagC/XylR) family.</text>
</comment>
<dbReference type="Pfam" id="PF13412">
    <property type="entry name" value="HTH_24"/>
    <property type="match status" value="1"/>
</dbReference>